<evidence type="ECO:0000259" key="9">
    <source>
        <dbReference type="PROSITE" id="PS50212"/>
    </source>
</evidence>
<dbReference type="Pfam" id="PF25006">
    <property type="entry name" value="DUF7783"/>
    <property type="match status" value="1"/>
</dbReference>
<feature type="compositionally biased region" description="Low complexity" evidence="5">
    <location>
        <begin position="897"/>
        <end position="910"/>
    </location>
</feature>
<dbReference type="InterPro" id="IPR008937">
    <property type="entry name" value="Ras-like_GEF"/>
</dbReference>
<evidence type="ECO:0000256" key="1">
    <source>
        <dbReference type="ARBA" id="ARBA00022443"/>
    </source>
</evidence>
<feature type="compositionally biased region" description="Polar residues" evidence="5">
    <location>
        <begin position="57"/>
        <end position="96"/>
    </location>
</feature>
<dbReference type="SUPFAM" id="SSF50044">
    <property type="entry name" value="SH3-domain"/>
    <property type="match status" value="1"/>
</dbReference>
<feature type="region of interest" description="Disordered" evidence="5">
    <location>
        <begin position="803"/>
        <end position="933"/>
    </location>
</feature>
<feature type="domain" description="N-terminal Ras-GEF" evidence="9">
    <location>
        <begin position="988"/>
        <end position="1118"/>
    </location>
</feature>
<dbReference type="SUPFAM" id="SSF51045">
    <property type="entry name" value="WW domain"/>
    <property type="match status" value="2"/>
</dbReference>
<dbReference type="CDD" id="cd00201">
    <property type="entry name" value="WW"/>
    <property type="match status" value="2"/>
</dbReference>
<dbReference type="InterPro" id="IPR023578">
    <property type="entry name" value="Ras_GEF_dom_sf"/>
</dbReference>
<feature type="region of interest" description="Disordered" evidence="5">
    <location>
        <begin position="612"/>
        <end position="645"/>
    </location>
</feature>
<dbReference type="PROSITE" id="PS50002">
    <property type="entry name" value="SH3"/>
    <property type="match status" value="1"/>
</dbReference>
<evidence type="ECO:0000256" key="4">
    <source>
        <dbReference type="PROSITE-ProRule" id="PRU00192"/>
    </source>
</evidence>
<dbReference type="PROSITE" id="PS50020">
    <property type="entry name" value="WW_DOMAIN_2"/>
    <property type="match status" value="2"/>
</dbReference>
<dbReference type="SMART" id="SM00326">
    <property type="entry name" value="SH3"/>
    <property type="match status" value="1"/>
</dbReference>
<reference evidence="10" key="1">
    <citation type="submission" date="2021-06" db="EMBL/GenBank/DDBJ databases">
        <authorList>
            <person name="Kallberg Y."/>
            <person name="Tangrot J."/>
            <person name="Rosling A."/>
        </authorList>
    </citation>
    <scope>NUCLEOTIDE SEQUENCE</scope>
    <source>
        <strain evidence="10">UK204</strain>
    </source>
</reference>
<evidence type="ECO:0000259" key="8">
    <source>
        <dbReference type="PROSITE" id="PS50020"/>
    </source>
</evidence>
<dbReference type="InterPro" id="IPR000651">
    <property type="entry name" value="Ras-like_Gua-exchang_fac_N"/>
</dbReference>
<accession>A0A9N9GHY5</accession>
<evidence type="ECO:0000313" key="10">
    <source>
        <dbReference type="EMBL" id="CAG8603298.1"/>
    </source>
</evidence>
<feature type="compositionally biased region" description="Low complexity" evidence="5">
    <location>
        <begin position="622"/>
        <end position="636"/>
    </location>
</feature>
<feature type="compositionally biased region" description="Low complexity" evidence="5">
    <location>
        <begin position="157"/>
        <end position="170"/>
    </location>
</feature>
<dbReference type="GO" id="GO:0007265">
    <property type="term" value="P:Ras protein signal transduction"/>
    <property type="evidence" value="ECO:0007669"/>
    <property type="project" value="TreeGrafter"/>
</dbReference>
<dbReference type="PROSITE" id="PS01159">
    <property type="entry name" value="WW_DOMAIN_1"/>
    <property type="match status" value="1"/>
</dbReference>
<feature type="domain" description="Ras-GEF" evidence="7">
    <location>
        <begin position="1153"/>
        <end position="1281"/>
    </location>
</feature>
<dbReference type="Pfam" id="PF00018">
    <property type="entry name" value="SH3_1"/>
    <property type="match status" value="1"/>
</dbReference>
<comment type="caution">
    <text evidence="10">The sequence shown here is derived from an EMBL/GenBank/DDBJ whole genome shotgun (WGS) entry which is preliminary data.</text>
</comment>
<proteinExistence type="predicted"/>
<dbReference type="InterPro" id="IPR056685">
    <property type="entry name" value="DUF7783"/>
</dbReference>
<evidence type="ECO:0000256" key="2">
    <source>
        <dbReference type="ARBA" id="ARBA00022658"/>
    </source>
</evidence>
<feature type="domain" description="WW" evidence="8">
    <location>
        <begin position="253"/>
        <end position="280"/>
    </location>
</feature>
<dbReference type="Pfam" id="PF00618">
    <property type="entry name" value="RasGEF_N"/>
    <property type="match status" value="1"/>
</dbReference>
<dbReference type="Gene3D" id="2.30.30.40">
    <property type="entry name" value="SH3 Domains"/>
    <property type="match status" value="1"/>
</dbReference>
<dbReference type="GO" id="GO:0005886">
    <property type="term" value="C:plasma membrane"/>
    <property type="evidence" value="ECO:0007669"/>
    <property type="project" value="TreeGrafter"/>
</dbReference>
<feature type="region of interest" description="Disordered" evidence="5">
    <location>
        <begin position="149"/>
        <end position="173"/>
    </location>
</feature>
<dbReference type="Pfam" id="PF25008">
    <property type="entry name" value="DUF7784"/>
    <property type="match status" value="1"/>
</dbReference>
<feature type="compositionally biased region" description="Polar residues" evidence="5">
    <location>
        <begin position="105"/>
        <end position="123"/>
    </location>
</feature>
<feature type="compositionally biased region" description="Polar residues" evidence="5">
    <location>
        <begin position="832"/>
        <end position="854"/>
    </location>
</feature>
<dbReference type="SMART" id="SM00147">
    <property type="entry name" value="RasGEF"/>
    <property type="match status" value="1"/>
</dbReference>
<dbReference type="PANTHER" id="PTHR23113">
    <property type="entry name" value="GUANINE NUCLEOTIDE EXCHANGE FACTOR"/>
    <property type="match status" value="1"/>
</dbReference>
<organism evidence="10 11">
    <name type="scientific">Funneliformis caledonium</name>
    <dbReference type="NCBI Taxonomy" id="1117310"/>
    <lineage>
        <taxon>Eukaryota</taxon>
        <taxon>Fungi</taxon>
        <taxon>Fungi incertae sedis</taxon>
        <taxon>Mucoromycota</taxon>
        <taxon>Glomeromycotina</taxon>
        <taxon>Glomeromycetes</taxon>
        <taxon>Glomerales</taxon>
        <taxon>Glomeraceae</taxon>
        <taxon>Funneliformis</taxon>
    </lineage>
</organism>
<dbReference type="Pfam" id="PF00617">
    <property type="entry name" value="RasGEF"/>
    <property type="match status" value="1"/>
</dbReference>
<evidence type="ECO:0000259" key="7">
    <source>
        <dbReference type="PROSITE" id="PS50009"/>
    </source>
</evidence>
<evidence type="ECO:0000256" key="5">
    <source>
        <dbReference type="SAM" id="MobiDB-lite"/>
    </source>
</evidence>
<dbReference type="FunFam" id="2.30.30.40:FF:000072">
    <property type="entry name" value="Unconventional Myosin IB"/>
    <property type="match status" value="1"/>
</dbReference>
<dbReference type="InterPro" id="IPR001895">
    <property type="entry name" value="RASGEF_cat_dom"/>
</dbReference>
<feature type="region of interest" description="Disordered" evidence="5">
    <location>
        <begin position="46"/>
        <end position="123"/>
    </location>
</feature>
<name>A0A9N9GHY5_9GLOM</name>
<dbReference type="Pfam" id="PF00397">
    <property type="entry name" value="WW"/>
    <property type="match status" value="1"/>
</dbReference>
<dbReference type="InterPro" id="IPR036028">
    <property type="entry name" value="SH3-like_dom_sf"/>
</dbReference>
<dbReference type="PANTHER" id="PTHR23113:SF368">
    <property type="entry name" value="CELL DIVISION CONTROL PROTEIN 25"/>
    <property type="match status" value="1"/>
</dbReference>
<evidence type="ECO:0000313" key="11">
    <source>
        <dbReference type="Proteomes" id="UP000789570"/>
    </source>
</evidence>
<keyword evidence="1 4" id="KW-0728">SH3 domain</keyword>
<dbReference type="Gene3D" id="2.20.70.10">
    <property type="match status" value="2"/>
</dbReference>
<dbReference type="InterPro" id="IPR056686">
    <property type="entry name" value="DUF7784"/>
</dbReference>
<feature type="domain" description="WW" evidence="8">
    <location>
        <begin position="298"/>
        <end position="331"/>
    </location>
</feature>
<feature type="non-terminal residue" evidence="10">
    <location>
        <position position="1"/>
    </location>
</feature>
<dbReference type="InterPro" id="IPR036020">
    <property type="entry name" value="WW_dom_sf"/>
</dbReference>
<dbReference type="InterPro" id="IPR001452">
    <property type="entry name" value="SH3_domain"/>
</dbReference>
<gene>
    <name evidence="10" type="ORF">FCALED_LOCUS8696</name>
</gene>
<dbReference type="SUPFAM" id="SSF48366">
    <property type="entry name" value="Ras GEF"/>
    <property type="match status" value="1"/>
</dbReference>
<dbReference type="PROSITE" id="PS50212">
    <property type="entry name" value="RASGEF_NTER"/>
    <property type="match status" value="1"/>
</dbReference>
<protein>
    <submittedName>
        <fullName evidence="10">2441_t:CDS:1</fullName>
    </submittedName>
</protein>
<sequence length="1281" mass="142363">MSKSASQDAMQSGSMSDTTHGGNVPIKMITPKRGVFFRNKIGQTGAVPQTTKEDKVISQTTENTSLTGSPPCQQSSSQDVLLGASTNSPLNPQMSPTILGGGGNNNDSSQTSNAPAAHQTSQKISHLAMTNVSTATVGTVGNSIATSGYGSNHSAKSSLSLNQQQQNNSSFTHDSDLLVNDTYHEVKALYDFDSNESTNLSFKRNDIIRVLTQLESGWWDGLCNGERGWFPSNYVTAYEGNDISDEEEKLMDWITQQTPDGDIFYYNTKTGESSWELPIDDNESYSTTITTIGNSDSKPLPNNWVQQLTVDGSCYYYNVITKEIKMTHPGNGTMNATSSNSETSEYKDDDEIELQENDLETVKTEDKANGINSKEGQLINDTIQQISQQRRSIENTTWNFDDINADGQLMKVGDEILFNGGELGDEDLHETLSQTPTLAMYSQPRNFSEYSMSQNANEQVTWDSLLQSIIVAIDNLNLAVLENLKQNYTSHTNAIVESVRIMLYASGTIEKDSPAIMQNKNLKVYHRHIMASLSKLVLTTKAASDVWPPPDSAQKLKNDAYEVLVAVRQFVQASEPIVDIRRVDPKILESTSGGSWRSNSNLIQIQTNGINETKSQIPNPPSNSSSVSSQDNNSIPNSPTHLSSQSRSLSTDLIASLDQTSRTITQTIVSLLNHVNKIIDTPQSSSNISFASQLISQTKQVVTQVGQILSHIEDIDLDDLNESCLDTIHEFKISKQSTYNSIAGLVICIQSATDPLAPLNVMDQVLMATNKVDKAVADVIIATKFLVEEMEAQEQINIQAMRPRRPSTVEVPPTKRRITSNSNSLDHIVENDLTTTDQSMTPNAAQTASSTAGLQTVPEDDIITNDGDSTIVDLASDDHDVPMSPISASEGCRQRSDSSVSSSTYNNDVSFQTHSRSNSQFASTSTDYPYSSSPPLTIESLNGTISPRSENKVKKFFGEIVPHPHKQKEDKPWFLNYDFDQSEMIFNMEGYVKGGTLNALVERLTMHDILDSNFIATFLLTYRSFCTTDEFFDKLVKRFMIKSPDNLTPYELEIWQEKKQTPIRIRVFNIMKTWLEYYYIDGEDYHCLERMSEFAKTTMNEKMSFAAKGLMKLIEKRKCKDAKFKELVITNSDRPPASILPKNIKKLKFSELDPLEIARQLTIIESKLYNKILPVECLNKAWSKDEGDDAAVNIKAMIVNSNQFVAVADKCKTLNNFNSLTAIISGLNSAPIHRLKRTWELVNAKTIQTLDSLNKIMNSTKNFAEYRELLHSANPPCVPFL</sequence>
<feature type="region of interest" description="Disordered" evidence="5">
    <location>
        <begin position="1"/>
        <end position="27"/>
    </location>
</feature>
<evidence type="ECO:0000256" key="3">
    <source>
        <dbReference type="PROSITE-ProRule" id="PRU00168"/>
    </source>
</evidence>
<dbReference type="Gene3D" id="1.10.840.10">
    <property type="entry name" value="Ras guanine-nucleotide exchange factors catalytic domain"/>
    <property type="match status" value="2"/>
</dbReference>
<dbReference type="SMART" id="SM00456">
    <property type="entry name" value="WW"/>
    <property type="match status" value="2"/>
</dbReference>
<dbReference type="SMART" id="SM00229">
    <property type="entry name" value="RasGEFN"/>
    <property type="match status" value="1"/>
</dbReference>
<dbReference type="EMBL" id="CAJVPQ010002621">
    <property type="protein sequence ID" value="CAG8603298.1"/>
    <property type="molecule type" value="Genomic_DNA"/>
</dbReference>
<dbReference type="GO" id="GO:0005085">
    <property type="term" value="F:guanyl-nucleotide exchange factor activity"/>
    <property type="evidence" value="ECO:0007669"/>
    <property type="project" value="UniProtKB-KW"/>
</dbReference>
<dbReference type="PROSITE" id="PS50009">
    <property type="entry name" value="RASGEF_CAT"/>
    <property type="match status" value="1"/>
</dbReference>
<dbReference type="Proteomes" id="UP000789570">
    <property type="component" value="Unassembled WGS sequence"/>
</dbReference>
<dbReference type="InterPro" id="IPR001202">
    <property type="entry name" value="WW_dom"/>
</dbReference>
<dbReference type="InterPro" id="IPR036964">
    <property type="entry name" value="RASGEF_cat_dom_sf"/>
</dbReference>
<dbReference type="CDD" id="cd11883">
    <property type="entry name" value="SH3_Sdc25"/>
    <property type="match status" value="1"/>
</dbReference>
<keyword evidence="2 3" id="KW-0344">Guanine-nucleotide releasing factor</keyword>
<keyword evidence="11" id="KW-1185">Reference proteome</keyword>
<dbReference type="CDD" id="cd06224">
    <property type="entry name" value="REM"/>
    <property type="match status" value="1"/>
</dbReference>
<evidence type="ECO:0000259" key="6">
    <source>
        <dbReference type="PROSITE" id="PS50002"/>
    </source>
</evidence>
<dbReference type="PRINTS" id="PR00452">
    <property type="entry name" value="SH3DOMAIN"/>
</dbReference>
<feature type="compositionally biased region" description="Low complexity" evidence="5">
    <location>
        <begin position="923"/>
        <end position="933"/>
    </location>
</feature>
<dbReference type="Gene3D" id="1.20.870.10">
    <property type="entry name" value="Son of sevenless (SoS) protein Chain: S domain 1"/>
    <property type="match status" value="1"/>
</dbReference>
<feature type="compositionally biased region" description="Polar residues" evidence="5">
    <location>
        <begin position="911"/>
        <end position="922"/>
    </location>
</feature>
<feature type="domain" description="SH3" evidence="6">
    <location>
        <begin position="181"/>
        <end position="240"/>
    </location>
</feature>
<dbReference type="OrthoDB" id="546434at2759"/>
<feature type="non-terminal residue" evidence="10">
    <location>
        <position position="1281"/>
    </location>
</feature>
<feature type="compositionally biased region" description="Polar residues" evidence="5">
    <location>
        <begin position="1"/>
        <end position="21"/>
    </location>
</feature>